<evidence type="ECO:0000313" key="4">
    <source>
        <dbReference type="Proteomes" id="UP001160519"/>
    </source>
</evidence>
<evidence type="ECO:0000259" key="2">
    <source>
        <dbReference type="Pfam" id="PF13436"/>
    </source>
</evidence>
<reference evidence="3" key="1">
    <citation type="submission" date="2023-01" db="EMBL/GenBank/DDBJ databases">
        <title>Biogeochemical cycle of methane in antarctic sediments.</title>
        <authorList>
            <person name="Roldan D.M."/>
            <person name="Menes R.J."/>
        </authorList>
    </citation>
    <scope>NUCLEOTIDE SEQUENCE [LARGE SCALE GENOMIC DNA]</scope>
    <source>
        <strain evidence="3">K-2018 MAG008</strain>
    </source>
</reference>
<gene>
    <name evidence="3" type="ORF">PSU93_04145</name>
</gene>
<protein>
    <submittedName>
        <fullName evidence="3">Glycine zipper family protein</fullName>
    </submittedName>
</protein>
<feature type="domain" description="Glycine-zipper-containing OmpA-like membrane" evidence="2">
    <location>
        <begin position="70"/>
        <end position="108"/>
    </location>
</feature>
<dbReference type="EMBL" id="JAQSDF010000007">
    <property type="protein sequence ID" value="MDI1230325.1"/>
    <property type="molecule type" value="Genomic_DNA"/>
</dbReference>
<accession>A0AA43Q409</accession>
<keyword evidence="4" id="KW-1185">Reference proteome</keyword>
<name>A0AA43Q409_9GAMM</name>
<evidence type="ECO:0000313" key="3">
    <source>
        <dbReference type="EMBL" id="MDI1230325.1"/>
    </source>
</evidence>
<dbReference type="InterPro" id="IPR025693">
    <property type="entry name" value="Gly-zipper_OmpA-like_dom"/>
</dbReference>
<dbReference type="Pfam" id="PF13436">
    <property type="entry name" value="Gly-zipper_OmpA"/>
    <property type="match status" value="1"/>
</dbReference>
<sequence length="185" mass="18213">MSRFTLMLSSTVILAVSGCVSLPSGPSVMVLPGTGLSFDQFRNDDAICQQYASFQVGGTTANQAAVNSGVTSAAVGTALGAAAGAAIGGGRGAAIGAGSGLVGGSLVGTGAASSSMYGVQQHYDIAYIQCMYAKGHQVPVSGQFSGAISQPQVVPPASYIQPSPDSTPPTYIPPPPAGLPPAPPQ</sequence>
<evidence type="ECO:0000256" key="1">
    <source>
        <dbReference type="SAM" id="MobiDB-lite"/>
    </source>
</evidence>
<dbReference type="PROSITE" id="PS51257">
    <property type="entry name" value="PROKAR_LIPOPROTEIN"/>
    <property type="match status" value="1"/>
</dbReference>
<proteinExistence type="predicted"/>
<dbReference type="Proteomes" id="UP001160519">
    <property type="component" value="Unassembled WGS sequence"/>
</dbReference>
<dbReference type="AlphaFoldDB" id="A0AA43Q409"/>
<organism evidence="3 4">
    <name type="scientific">Candidatus Methylobacter titanis</name>
    <dbReference type="NCBI Taxonomy" id="3053457"/>
    <lineage>
        <taxon>Bacteria</taxon>
        <taxon>Pseudomonadati</taxon>
        <taxon>Pseudomonadota</taxon>
        <taxon>Gammaproteobacteria</taxon>
        <taxon>Methylococcales</taxon>
        <taxon>Methylococcaceae</taxon>
        <taxon>Methylobacter</taxon>
    </lineage>
</organism>
<comment type="caution">
    <text evidence="3">The sequence shown here is derived from an EMBL/GenBank/DDBJ whole genome shotgun (WGS) entry which is preliminary data.</text>
</comment>
<feature type="compositionally biased region" description="Pro residues" evidence="1">
    <location>
        <begin position="165"/>
        <end position="185"/>
    </location>
</feature>
<feature type="region of interest" description="Disordered" evidence="1">
    <location>
        <begin position="155"/>
        <end position="185"/>
    </location>
</feature>